<dbReference type="Proteomes" id="UP001209654">
    <property type="component" value="Unassembled WGS sequence"/>
</dbReference>
<organism evidence="7 8">
    <name type="scientific">Arthrobacter mangrovi</name>
    <dbReference type="NCBI Taxonomy" id="2966350"/>
    <lineage>
        <taxon>Bacteria</taxon>
        <taxon>Bacillati</taxon>
        <taxon>Actinomycetota</taxon>
        <taxon>Actinomycetes</taxon>
        <taxon>Micrococcales</taxon>
        <taxon>Micrococcaceae</taxon>
        <taxon>Arthrobacter</taxon>
    </lineage>
</organism>
<evidence type="ECO:0000259" key="6">
    <source>
        <dbReference type="PROSITE" id="PS50850"/>
    </source>
</evidence>
<dbReference type="PANTHER" id="PTHR42718:SF35">
    <property type="entry name" value="BLL0718 PROTEIN"/>
    <property type="match status" value="1"/>
</dbReference>
<comment type="caution">
    <text evidence="7">The sequence shown here is derived from an EMBL/GenBank/DDBJ whole genome shotgun (WGS) entry which is preliminary data.</text>
</comment>
<keyword evidence="4 5" id="KW-0472">Membrane</keyword>
<feature type="transmembrane region" description="Helical" evidence="5">
    <location>
        <begin position="373"/>
        <end position="399"/>
    </location>
</feature>
<proteinExistence type="predicted"/>
<dbReference type="RefSeq" id="WP_264795384.1">
    <property type="nucleotide sequence ID" value="NZ_BRVS01000006.1"/>
</dbReference>
<protein>
    <submittedName>
        <fullName evidence="7">MFS transporter</fullName>
    </submittedName>
</protein>
<dbReference type="CDD" id="cd17504">
    <property type="entry name" value="MFS_MMR_MDR_like"/>
    <property type="match status" value="1"/>
</dbReference>
<comment type="subcellular location">
    <subcellularLocation>
        <location evidence="1">Cell membrane</location>
        <topology evidence="1">Multi-pass membrane protein</topology>
    </subcellularLocation>
</comment>
<evidence type="ECO:0000256" key="3">
    <source>
        <dbReference type="ARBA" id="ARBA00022989"/>
    </source>
</evidence>
<evidence type="ECO:0000256" key="5">
    <source>
        <dbReference type="SAM" id="Phobius"/>
    </source>
</evidence>
<dbReference type="SUPFAM" id="SSF103473">
    <property type="entry name" value="MFS general substrate transporter"/>
    <property type="match status" value="1"/>
</dbReference>
<evidence type="ECO:0000256" key="4">
    <source>
        <dbReference type="ARBA" id="ARBA00023136"/>
    </source>
</evidence>
<feature type="domain" description="Major facilitator superfamily (MFS) profile" evidence="6">
    <location>
        <begin position="18"/>
        <end position="468"/>
    </location>
</feature>
<sequence>MSTVLADTKTARGGTTALMVALLTACVAFQLNASMLSPALVTMGEELQTDQASIGLSQTWFFTTAALFSLFLPRLSDVVGRKRILVGMMLLTAAGSVIAALAPDITWLFVGRIIQGVSGPTVPLCLIMLRTAVPNPKSYGTMMGVILAVNGGVAGVDSFLGGYLAEHHGFRSIFWFMAVLGVIAALLVARLTRESKPQAGTTMDWVGVFFIVVAVGTALTALNEAAKLVGAFDAGTLVLAVVLLAVSAAAFAAFWATEKRTKQPMVEIVHLRQRATWAPLLTTVLTMTGIFAVINGIVPAYVQAAEPGFGVGPTEMALLILTPYALLGWIFGPISGRLAPVFGYTTVLRIGMVGSLVALGIIVLFGLDSLPLMVAGTALLGIMYAGTANIMLNGLGVVLSPPGNPGFLPGMNAGAFNLGAGLSFLVLPAVLVGTSALGDRGSYFTVVIVGLVITAAAFAASLLIPKPVEAEVQEEGSKPIDAGAAR</sequence>
<feature type="transmembrane region" description="Helical" evidence="5">
    <location>
        <begin position="346"/>
        <end position="367"/>
    </location>
</feature>
<dbReference type="EMBL" id="BRVS01000006">
    <property type="protein sequence ID" value="GLB67246.1"/>
    <property type="molecule type" value="Genomic_DNA"/>
</dbReference>
<feature type="transmembrane region" description="Helical" evidence="5">
    <location>
        <begin position="52"/>
        <end position="72"/>
    </location>
</feature>
<keyword evidence="8" id="KW-1185">Reference proteome</keyword>
<keyword evidence="2 5" id="KW-0812">Transmembrane</keyword>
<dbReference type="InterPro" id="IPR036259">
    <property type="entry name" value="MFS_trans_sf"/>
</dbReference>
<feature type="transmembrane region" description="Helical" evidence="5">
    <location>
        <begin position="443"/>
        <end position="464"/>
    </location>
</feature>
<feature type="transmembrane region" description="Helical" evidence="5">
    <location>
        <begin position="277"/>
        <end position="304"/>
    </location>
</feature>
<feature type="transmembrane region" description="Helical" evidence="5">
    <location>
        <begin position="172"/>
        <end position="191"/>
    </location>
</feature>
<feature type="transmembrane region" description="Helical" evidence="5">
    <location>
        <begin position="141"/>
        <end position="160"/>
    </location>
</feature>
<evidence type="ECO:0000313" key="8">
    <source>
        <dbReference type="Proteomes" id="UP001209654"/>
    </source>
</evidence>
<feature type="transmembrane region" description="Helical" evidence="5">
    <location>
        <begin position="109"/>
        <end position="129"/>
    </location>
</feature>
<dbReference type="Pfam" id="PF07690">
    <property type="entry name" value="MFS_1"/>
    <property type="match status" value="1"/>
</dbReference>
<accession>A0ABQ5MTF8</accession>
<reference evidence="7 8" key="1">
    <citation type="journal article" date="2023" name="Int. J. Syst. Evol. Microbiol.">
        <title>Arthrobacter mangrovi sp. nov., an actinobacterium isolated from the rhizosphere of a mangrove.</title>
        <authorList>
            <person name="Hamada M."/>
            <person name="Saitou S."/>
            <person name="Enomoto N."/>
            <person name="Nanri K."/>
            <person name="Hidaka K."/>
            <person name="Miura T."/>
            <person name="Tamura T."/>
        </authorList>
    </citation>
    <scope>NUCLEOTIDE SEQUENCE [LARGE SCALE GENOMIC DNA]</scope>
    <source>
        <strain evidence="7 8">NBRC 112813</strain>
    </source>
</reference>
<feature type="transmembrane region" description="Helical" evidence="5">
    <location>
        <begin position="234"/>
        <end position="256"/>
    </location>
</feature>
<feature type="transmembrane region" description="Helical" evidence="5">
    <location>
        <begin position="84"/>
        <end position="103"/>
    </location>
</feature>
<dbReference type="InterPro" id="IPR020846">
    <property type="entry name" value="MFS_dom"/>
</dbReference>
<dbReference type="PROSITE" id="PS50850">
    <property type="entry name" value="MFS"/>
    <property type="match status" value="1"/>
</dbReference>
<feature type="transmembrane region" description="Helical" evidence="5">
    <location>
        <begin position="316"/>
        <end position="334"/>
    </location>
</feature>
<gene>
    <name evidence="7" type="ORF">AHIS1636_16850</name>
</gene>
<dbReference type="InterPro" id="IPR011701">
    <property type="entry name" value="MFS"/>
</dbReference>
<dbReference type="PANTHER" id="PTHR42718">
    <property type="entry name" value="MAJOR FACILITATOR SUPERFAMILY MULTIDRUG TRANSPORTER MFSC"/>
    <property type="match status" value="1"/>
</dbReference>
<keyword evidence="3 5" id="KW-1133">Transmembrane helix</keyword>
<name>A0ABQ5MTF8_9MICC</name>
<dbReference type="Gene3D" id="1.20.1250.20">
    <property type="entry name" value="MFS general substrate transporter like domains"/>
    <property type="match status" value="1"/>
</dbReference>
<evidence type="ECO:0000256" key="1">
    <source>
        <dbReference type="ARBA" id="ARBA00004651"/>
    </source>
</evidence>
<feature type="transmembrane region" description="Helical" evidence="5">
    <location>
        <begin position="411"/>
        <end position="431"/>
    </location>
</feature>
<dbReference type="Gene3D" id="1.20.1720.10">
    <property type="entry name" value="Multidrug resistance protein D"/>
    <property type="match status" value="1"/>
</dbReference>
<feature type="transmembrane region" description="Helical" evidence="5">
    <location>
        <begin position="203"/>
        <end position="222"/>
    </location>
</feature>
<evidence type="ECO:0000256" key="2">
    <source>
        <dbReference type="ARBA" id="ARBA00022692"/>
    </source>
</evidence>
<evidence type="ECO:0000313" key="7">
    <source>
        <dbReference type="EMBL" id="GLB67246.1"/>
    </source>
</evidence>